<accession>A0A1M2VWA2</accession>
<dbReference type="InterPro" id="IPR000772">
    <property type="entry name" value="Ricin_B_lectin"/>
</dbReference>
<keyword evidence="3" id="KW-1185">Reference proteome</keyword>
<dbReference type="OrthoDB" id="2131701at2759"/>
<dbReference type="AlphaFoldDB" id="A0A1M2VWA2"/>
<dbReference type="OMA" id="NQKWVAE"/>
<proteinExistence type="predicted"/>
<dbReference type="SUPFAM" id="SSF50370">
    <property type="entry name" value="Ricin B-like lectins"/>
    <property type="match status" value="1"/>
</dbReference>
<reference evidence="2 3" key="1">
    <citation type="submission" date="2016-10" db="EMBL/GenBank/DDBJ databases">
        <title>Genome sequence of the basidiomycete white-rot fungus Trametes pubescens.</title>
        <authorList>
            <person name="Makela M.R."/>
            <person name="Granchi Z."/>
            <person name="Peng M."/>
            <person name="De Vries R.P."/>
            <person name="Grigoriev I."/>
            <person name="Riley R."/>
            <person name="Hilden K."/>
        </authorList>
    </citation>
    <scope>NUCLEOTIDE SEQUENCE [LARGE SCALE GENOMIC DNA]</scope>
    <source>
        <strain evidence="2 3">FBCC735</strain>
    </source>
</reference>
<comment type="caution">
    <text evidence="2">The sequence shown here is derived from an EMBL/GenBank/DDBJ whole genome shotgun (WGS) entry which is preliminary data.</text>
</comment>
<sequence>MYSNTRAQQTETLESGHTYRLTQAKTRTVLDLSMKDWSSIRSTAWDASDNQKWVAERAESGSGGWTFRSVATGLFLSVEGTPRPNASVVATREVTTWDLHPARDPSTVRLVVFGAPLCVQVGSSGASVKLGDLREGGEAQQWRLEKGENVVENDLERTVENSQTSAPRVQEALSLH</sequence>
<organism evidence="2 3">
    <name type="scientific">Trametes pubescens</name>
    <name type="common">White-rot fungus</name>
    <dbReference type="NCBI Taxonomy" id="154538"/>
    <lineage>
        <taxon>Eukaryota</taxon>
        <taxon>Fungi</taxon>
        <taxon>Dikarya</taxon>
        <taxon>Basidiomycota</taxon>
        <taxon>Agaricomycotina</taxon>
        <taxon>Agaricomycetes</taxon>
        <taxon>Polyporales</taxon>
        <taxon>Polyporaceae</taxon>
        <taxon>Trametes</taxon>
    </lineage>
</organism>
<gene>
    <name evidence="2" type="ORF">TRAPUB_11535</name>
</gene>
<dbReference type="Proteomes" id="UP000184267">
    <property type="component" value="Unassembled WGS sequence"/>
</dbReference>
<protein>
    <recommendedName>
        <fullName evidence="1">Ricin B lectin domain-containing protein</fullName>
    </recommendedName>
</protein>
<dbReference type="Gene3D" id="2.80.10.50">
    <property type="match status" value="1"/>
</dbReference>
<dbReference type="InterPro" id="IPR035992">
    <property type="entry name" value="Ricin_B-like_lectins"/>
</dbReference>
<dbReference type="CDD" id="cd23422">
    <property type="entry name" value="beta-trefoil_Ricin_MPL_CNL"/>
    <property type="match status" value="1"/>
</dbReference>
<evidence type="ECO:0000313" key="3">
    <source>
        <dbReference type="Proteomes" id="UP000184267"/>
    </source>
</evidence>
<feature type="domain" description="Ricin B lectin" evidence="1">
    <location>
        <begin position="49"/>
        <end position="126"/>
    </location>
</feature>
<name>A0A1M2VWA2_TRAPU</name>
<dbReference type="EMBL" id="MNAD01000557">
    <property type="protein sequence ID" value="OJT11889.1"/>
    <property type="molecule type" value="Genomic_DNA"/>
</dbReference>
<dbReference type="Pfam" id="PF14200">
    <property type="entry name" value="RicinB_lectin_2"/>
    <property type="match status" value="1"/>
</dbReference>
<evidence type="ECO:0000313" key="2">
    <source>
        <dbReference type="EMBL" id="OJT11889.1"/>
    </source>
</evidence>
<evidence type="ECO:0000259" key="1">
    <source>
        <dbReference type="Pfam" id="PF14200"/>
    </source>
</evidence>